<dbReference type="InterPro" id="IPR043882">
    <property type="entry name" value="DUF5850"/>
</dbReference>
<dbReference type="EMBL" id="MN740685">
    <property type="protein sequence ID" value="QHU07674.1"/>
    <property type="molecule type" value="Genomic_DNA"/>
</dbReference>
<proteinExistence type="predicted"/>
<keyword evidence="1" id="KW-0472">Membrane</keyword>
<reference evidence="2" key="1">
    <citation type="journal article" date="2020" name="Nature">
        <title>Giant virus diversity and host interactions through global metagenomics.</title>
        <authorList>
            <person name="Schulz F."/>
            <person name="Roux S."/>
            <person name="Paez-Espino D."/>
            <person name="Jungbluth S."/>
            <person name="Walsh D.A."/>
            <person name="Denef V.J."/>
            <person name="McMahon K.D."/>
            <person name="Konstantinidis K.T."/>
            <person name="Eloe-Fadrosh E.A."/>
            <person name="Kyrpides N.C."/>
            <person name="Woyke T."/>
        </authorList>
    </citation>
    <scope>NUCLEOTIDE SEQUENCE</scope>
    <source>
        <strain evidence="2">GVMAG-S-1041349-163</strain>
    </source>
</reference>
<keyword evidence="1" id="KW-0812">Transmembrane</keyword>
<organism evidence="2">
    <name type="scientific">viral metagenome</name>
    <dbReference type="NCBI Taxonomy" id="1070528"/>
    <lineage>
        <taxon>unclassified sequences</taxon>
        <taxon>metagenomes</taxon>
        <taxon>organismal metagenomes</taxon>
    </lineage>
</organism>
<sequence>MGTKDFFSEYSGLIIGIVIFIVVASLIYFGARYLLKPKEPYIKTNHTNPFHSERFENNNYAPLTKSWSEKKTLDRLDRIDSDLLPNVSSNVTPYDVDVADPISYSFQVHAPRVIRKDLLQQQADPFRGDIPIVMYPDVPIIQRSRYNRDSLRLDGMFSEALAKSYDRLTGKAFFDTPTQVSHGGTITDVRS</sequence>
<dbReference type="AlphaFoldDB" id="A0A6C0JVD0"/>
<evidence type="ECO:0000256" key="1">
    <source>
        <dbReference type="SAM" id="Phobius"/>
    </source>
</evidence>
<protein>
    <submittedName>
        <fullName evidence="2">Uncharacterized protein</fullName>
    </submittedName>
</protein>
<evidence type="ECO:0000313" key="2">
    <source>
        <dbReference type="EMBL" id="QHU07674.1"/>
    </source>
</evidence>
<name>A0A6C0JVD0_9ZZZZ</name>
<feature type="transmembrane region" description="Helical" evidence="1">
    <location>
        <begin position="12"/>
        <end position="35"/>
    </location>
</feature>
<keyword evidence="1" id="KW-1133">Transmembrane helix</keyword>
<dbReference type="Pfam" id="PF19168">
    <property type="entry name" value="DUF5850"/>
    <property type="match status" value="1"/>
</dbReference>
<accession>A0A6C0JVD0</accession>